<protein>
    <recommendedName>
        <fullName evidence="4">Putative pterin-4-alpha-carbinolamine dehydratase</fullName>
        <ecNumber evidence="3">4.2.1.96</ecNumber>
    </recommendedName>
</protein>
<dbReference type="Gene3D" id="3.10.180.10">
    <property type="entry name" value="2,3-Dihydroxybiphenyl 1,2-Dioxygenase, domain 1"/>
    <property type="match status" value="1"/>
</dbReference>
<dbReference type="GO" id="GO:0008124">
    <property type="term" value="F:4-alpha-hydroxytetrahydrobiopterin dehydratase activity"/>
    <property type="evidence" value="ECO:0007669"/>
    <property type="project" value="UniProtKB-EC"/>
</dbReference>
<dbReference type="SUPFAM" id="SSF54593">
    <property type="entry name" value="Glyoxalase/Bleomycin resistance protein/Dihydroxybiphenyl dioxygenase"/>
    <property type="match status" value="1"/>
</dbReference>
<dbReference type="InterPro" id="IPR001533">
    <property type="entry name" value="Pterin_deHydtase"/>
</dbReference>
<name>A0A0K1JDP6_9MICO</name>
<keyword evidence="5" id="KW-0456">Lyase</keyword>
<evidence type="ECO:0000256" key="1">
    <source>
        <dbReference type="ARBA" id="ARBA00001554"/>
    </source>
</evidence>
<dbReference type="SUPFAM" id="SSF55248">
    <property type="entry name" value="PCD-like"/>
    <property type="match status" value="1"/>
</dbReference>
<evidence type="ECO:0000256" key="4">
    <source>
        <dbReference type="ARBA" id="ARBA00021735"/>
    </source>
</evidence>
<keyword evidence="8" id="KW-1185">Reference proteome</keyword>
<proteinExistence type="inferred from homology"/>
<reference evidence="7 8" key="1">
    <citation type="submission" date="2015-03" db="EMBL/GenBank/DDBJ databases">
        <title>Luteipulveratus halotolerans sp. nov., a novel actinobacterium (Dermacoccaceae) from Sarawak, Malaysia.</title>
        <authorList>
            <person name="Juboi H."/>
            <person name="Basik A."/>
            <person name="Shamsul S.S."/>
            <person name="Arnold P."/>
            <person name="Schmitt E.K."/>
            <person name="Sanglier J.-J."/>
            <person name="Yeo T."/>
        </authorList>
    </citation>
    <scope>NUCLEOTIDE SEQUENCE [LARGE SCALE GENOMIC DNA]</scope>
    <source>
        <strain evidence="7 8">MN07-A0370</strain>
    </source>
</reference>
<dbReference type="InterPro" id="IPR036428">
    <property type="entry name" value="PCD_sf"/>
</dbReference>
<dbReference type="STRING" id="571913.VV02_00485"/>
<evidence type="ECO:0000256" key="5">
    <source>
        <dbReference type="ARBA" id="ARBA00023239"/>
    </source>
</evidence>
<evidence type="ECO:0000313" key="8">
    <source>
        <dbReference type="Proteomes" id="UP000066480"/>
    </source>
</evidence>
<gene>
    <name evidence="7" type="ORF">VV02_00485</name>
</gene>
<dbReference type="KEGG" id="lmoi:VV02_00485"/>
<dbReference type="OrthoDB" id="15077at2"/>
<evidence type="ECO:0000256" key="2">
    <source>
        <dbReference type="ARBA" id="ARBA00006472"/>
    </source>
</evidence>
<dbReference type="EMBL" id="CP011112">
    <property type="protein sequence ID" value="AKU14705.1"/>
    <property type="molecule type" value="Genomic_DNA"/>
</dbReference>
<dbReference type="PANTHER" id="PTHR35908:SF1">
    <property type="entry name" value="CONSERVED PROTEIN"/>
    <property type="match status" value="1"/>
</dbReference>
<dbReference type="AlphaFoldDB" id="A0A0K1JDP6"/>
<organism evidence="7 8">
    <name type="scientific">Luteipulveratus mongoliensis</name>
    <dbReference type="NCBI Taxonomy" id="571913"/>
    <lineage>
        <taxon>Bacteria</taxon>
        <taxon>Bacillati</taxon>
        <taxon>Actinomycetota</taxon>
        <taxon>Actinomycetes</taxon>
        <taxon>Micrococcales</taxon>
        <taxon>Dermacoccaceae</taxon>
        <taxon>Luteipulveratus</taxon>
    </lineage>
</organism>
<evidence type="ECO:0000313" key="7">
    <source>
        <dbReference type="EMBL" id="AKU14705.1"/>
    </source>
</evidence>
<sequence length="222" mass="23620">MADHITARAFHHEGLSDWRACDGGVSAWYDAPDLATALGFAVAVAALPQCVDHPPDLDVRSTGLMVRLNTFMPGPAGLSDLDVAAARAISDVAREHARVADPSRIGNMVLNIGSTSPAAIVPFWSAVLGLDEVDGELNDRLARQPVVCFQHLEEPRPGHGRIHIDVWVPHDQAEPRIAAALAAGGRLVSDTMAPSWWILADPDGNEACVATWIGTDGQGYPD</sequence>
<comment type="similarity">
    <text evidence="2">Belongs to the pterin-4-alpha-carbinolamine dehydratase family.</text>
</comment>
<dbReference type="PANTHER" id="PTHR35908">
    <property type="entry name" value="HYPOTHETICAL FUSION PROTEIN"/>
    <property type="match status" value="1"/>
</dbReference>
<evidence type="ECO:0000256" key="3">
    <source>
        <dbReference type="ARBA" id="ARBA00013252"/>
    </source>
</evidence>
<dbReference type="InterPro" id="IPR029068">
    <property type="entry name" value="Glyas_Bleomycin-R_OHBP_Dase"/>
</dbReference>
<dbReference type="Pfam" id="PF01329">
    <property type="entry name" value="Pterin_4a"/>
    <property type="match status" value="1"/>
</dbReference>
<feature type="domain" description="Glyoxalase-like" evidence="6">
    <location>
        <begin position="114"/>
        <end position="209"/>
    </location>
</feature>
<dbReference type="EC" id="4.2.1.96" evidence="3"/>
<dbReference type="Pfam" id="PF18029">
    <property type="entry name" value="Glyoxalase_6"/>
    <property type="match status" value="1"/>
</dbReference>
<dbReference type="RefSeq" id="WP_052589226.1">
    <property type="nucleotide sequence ID" value="NZ_CP011112.1"/>
</dbReference>
<dbReference type="Proteomes" id="UP000066480">
    <property type="component" value="Chromosome"/>
</dbReference>
<dbReference type="Gene3D" id="3.30.1360.20">
    <property type="entry name" value="Transcriptional coactivator/pterin dehydratase"/>
    <property type="match status" value="1"/>
</dbReference>
<dbReference type="InterPro" id="IPR041581">
    <property type="entry name" value="Glyoxalase_6"/>
</dbReference>
<accession>A0A0K1JDP6</accession>
<comment type="catalytic activity">
    <reaction evidence="1">
        <text>(4aS,6R)-4a-hydroxy-L-erythro-5,6,7,8-tetrahydrobiopterin = (6R)-L-erythro-6,7-dihydrobiopterin + H2O</text>
        <dbReference type="Rhea" id="RHEA:11920"/>
        <dbReference type="ChEBI" id="CHEBI:15377"/>
        <dbReference type="ChEBI" id="CHEBI:15642"/>
        <dbReference type="ChEBI" id="CHEBI:43120"/>
        <dbReference type="EC" id="4.2.1.96"/>
    </reaction>
</comment>
<evidence type="ECO:0000259" key="6">
    <source>
        <dbReference type="Pfam" id="PF18029"/>
    </source>
</evidence>
<dbReference type="GO" id="GO:0006729">
    <property type="term" value="P:tetrahydrobiopterin biosynthetic process"/>
    <property type="evidence" value="ECO:0007669"/>
    <property type="project" value="InterPro"/>
</dbReference>